<comment type="caution">
    <text evidence="2">The sequence shown here is derived from an EMBL/GenBank/DDBJ whole genome shotgun (WGS) entry which is preliminary data.</text>
</comment>
<proteinExistence type="predicted"/>
<protein>
    <submittedName>
        <fullName evidence="2">Uncharacterized protein</fullName>
    </submittedName>
</protein>
<feature type="region of interest" description="Disordered" evidence="1">
    <location>
        <begin position="1"/>
        <end position="33"/>
    </location>
</feature>
<dbReference type="Proteomes" id="UP000054632">
    <property type="component" value="Unassembled WGS sequence"/>
</dbReference>
<feature type="compositionally biased region" description="Polar residues" evidence="1">
    <location>
        <begin position="1"/>
        <end position="10"/>
    </location>
</feature>
<dbReference type="EMBL" id="JYDR01000176">
    <property type="protein sequence ID" value="KRY66251.1"/>
    <property type="molecule type" value="Genomic_DNA"/>
</dbReference>
<gene>
    <name evidence="2" type="ORF">T4A_167</name>
</gene>
<name>A0A0V1DXI2_TRIPS</name>
<evidence type="ECO:0000256" key="1">
    <source>
        <dbReference type="SAM" id="MobiDB-lite"/>
    </source>
</evidence>
<evidence type="ECO:0000313" key="3">
    <source>
        <dbReference type="Proteomes" id="UP000054632"/>
    </source>
</evidence>
<reference evidence="2 3" key="1">
    <citation type="submission" date="2015-01" db="EMBL/GenBank/DDBJ databases">
        <title>Evolution of Trichinella species and genotypes.</title>
        <authorList>
            <person name="Korhonen P.K."/>
            <person name="Edoardo P."/>
            <person name="Giuseppe L.R."/>
            <person name="Gasser R.B."/>
        </authorList>
    </citation>
    <scope>NUCLEOTIDE SEQUENCE [LARGE SCALE GENOMIC DNA]</scope>
    <source>
        <strain evidence="2">ISS13</strain>
    </source>
</reference>
<dbReference type="AlphaFoldDB" id="A0A0V1DXI2"/>
<organism evidence="2 3">
    <name type="scientific">Trichinella pseudospiralis</name>
    <name type="common">Parasitic roundworm</name>
    <dbReference type="NCBI Taxonomy" id="6337"/>
    <lineage>
        <taxon>Eukaryota</taxon>
        <taxon>Metazoa</taxon>
        <taxon>Ecdysozoa</taxon>
        <taxon>Nematoda</taxon>
        <taxon>Enoplea</taxon>
        <taxon>Dorylaimia</taxon>
        <taxon>Trichinellida</taxon>
        <taxon>Trichinellidae</taxon>
        <taxon>Trichinella</taxon>
    </lineage>
</organism>
<sequence length="33" mass="3721">MQQDRQSTGGIATKSKLRKESFAEESASYKTWA</sequence>
<accession>A0A0V1DXI2</accession>
<evidence type="ECO:0000313" key="2">
    <source>
        <dbReference type="EMBL" id="KRY66251.1"/>
    </source>
</evidence>